<sequence length="79" mass="8974">MALASNRWIRPTVLINGAQILAGSAFMNNFWKDCGEETLLVNIVRLRALWRGTSPRFSVSWDSREHAKGSVSRNLSLWN</sequence>
<name>A0A392P2P2_9FABA</name>
<reference evidence="1 2" key="1">
    <citation type="journal article" date="2018" name="Front. Plant Sci.">
        <title>Red Clover (Trifolium pratense) and Zigzag Clover (T. medium) - A Picture of Genomic Similarities and Differences.</title>
        <authorList>
            <person name="Dluhosova J."/>
            <person name="Istvanek J."/>
            <person name="Nedelnik J."/>
            <person name="Repkova J."/>
        </authorList>
    </citation>
    <scope>NUCLEOTIDE SEQUENCE [LARGE SCALE GENOMIC DNA]</scope>
    <source>
        <strain evidence="2">cv. 10/8</strain>
        <tissue evidence="1">Leaf</tissue>
    </source>
</reference>
<proteinExistence type="predicted"/>
<feature type="non-terminal residue" evidence="1">
    <location>
        <position position="79"/>
    </location>
</feature>
<comment type="caution">
    <text evidence="1">The sequence shown here is derived from an EMBL/GenBank/DDBJ whole genome shotgun (WGS) entry which is preliminary data.</text>
</comment>
<evidence type="ECO:0000313" key="2">
    <source>
        <dbReference type="Proteomes" id="UP000265520"/>
    </source>
</evidence>
<accession>A0A392P2P2</accession>
<dbReference type="AlphaFoldDB" id="A0A392P2P2"/>
<dbReference type="EMBL" id="LXQA010060468">
    <property type="protein sequence ID" value="MCI06022.1"/>
    <property type="molecule type" value="Genomic_DNA"/>
</dbReference>
<dbReference type="Proteomes" id="UP000265520">
    <property type="component" value="Unassembled WGS sequence"/>
</dbReference>
<protein>
    <submittedName>
        <fullName evidence="1">Uncharacterized protein</fullName>
    </submittedName>
</protein>
<evidence type="ECO:0000313" key="1">
    <source>
        <dbReference type="EMBL" id="MCI06022.1"/>
    </source>
</evidence>
<organism evidence="1 2">
    <name type="scientific">Trifolium medium</name>
    <dbReference type="NCBI Taxonomy" id="97028"/>
    <lineage>
        <taxon>Eukaryota</taxon>
        <taxon>Viridiplantae</taxon>
        <taxon>Streptophyta</taxon>
        <taxon>Embryophyta</taxon>
        <taxon>Tracheophyta</taxon>
        <taxon>Spermatophyta</taxon>
        <taxon>Magnoliopsida</taxon>
        <taxon>eudicotyledons</taxon>
        <taxon>Gunneridae</taxon>
        <taxon>Pentapetalae</taxon>
        <taxon>rosids</taxon>
        <taxon>fabids</taxon>
        <taxon>Fabales</taxon>
        <taxon>Fabaceae</taxon>
        <taxon>Papilionoideae</taxon>
        <taxon>50 kb inversion clade</taxon>
        <taxon>NPAAA clade</taxon>
        <taxon>Hologalegina</taxon>
        <taxon>IRL clade</taxon>
        <taxon>Trifolieae</taxon>
        <taxon>Trifolium</taxon>
    </lineage>
</organism>
<keyword evidence="2" id="KW-1185">Reference proteome</keyword>